<feature type="coiled-coil region" evidence="5">
    <location>
        <begin position="244"/>
        <end position="278"/>
    </location>
</feature>
<dbReference type="InterPro" id="IPR028146">
    <property type="entry name" value="PRKCSH_N"/>
</dbReference>
<dbReference type="PROSITE" id="PS51914">
    <property type="entry name" value="MRH"/>
    <property type="match status" value="1"/>
</dbReference>
<dbReference type="GO" id="GO:0017177">
    <property type="term" value="C:glucosidase II complex"/>
    <property type="evidence" value="ECO:0007669"/>
    <property type="project" value="TreeGrafter"/>
</dbReference>
<evidence type="ECO:0000256" key="5">
    <source>
        <dbReference type="SAM" id="Coils"/>
    </source>
</evidence>
<proteinExistence type="predicted"/>
<feature type="coiled-coil region" evidence="5">
    <location>
        <begin position="389"/>
        <end position="420"/>
    </location>
</feature>
<dbReference type="InterPro" id="IPR009011">
    <property type="entry name" value="Man6P_isomerase_rcpt-bd_dom_sf"/>
</dbReference>
<dbReference type="EMBL" id="JAAQHG020000005">
    <property type="protein sequence ID" value="KAL1589009.1"/>
    <property type="molecule type" value="Genomic_DNA"/>
</dbReference>
<evidence type="ECO:0000259" key="7">
    <source>
        <dbReference type="PROSITE" id="PS51914"/>
    </source>
</evidence>
<dbReference type="Gene3D" id="2.70.130.10">
    <property type="entry name" value="Mannose-6-phosphate receptor binding domain"/>
    <property type="match status" value="1"/>
</dbReference>
<keyword evidence="5" id="KW-0175">Coiled coil</keyword>
<feature type="domain" description="MRH" evidence="7">
    <location>
        <begin position="432"/>
        <end position="546"/>
    </location>
</feature>
<dbReference type="RefSeq" id="XP_069232114.1">
    <property type="nucleotide sequence ID" value="XM_069370852.1"/>
</dbReference>
<dbReference type="Pfam" id="PF12999">
    <property type="entry name" value="PRKCSH-like"/>
    <property type="match status" value="1"/>
</dbReference>
<keyword evidence="4" id="KW-1015">Disulfide bond</keyword>
<dbReference type="GO" id="GO:0006491">
    <property type="term" value="P:N-glycan processing"/>
    <property type="evidence" value="ECO:0007669"/>
    <property type="project" value="TreeGrafter"/>
</dbReference>
<dbReference type="SUPFAM" id="SSF50911">
    <property type="entry name" value="Mannose 6-phosphate receptor domain"/>
    <property type="match status" value="1"/>
</dbReference>
<feature type="signal peptide" evidence="6">
    <location>
        <begin position="1"/>
        <end position="18"/>
    </location>
</feature>
<dbReference type="InterPro" id="IPR039794">
    <property type="entry name" value="Gtb1-like"/>
</dbReference>
<dbReference type="InterPro" id="IPR036607">
    <property type="entry name" value="PRKCSH"/>
</dbReference>
<evidence type="ECO:0000313" key="9">
    <source>
        <dbReference type="Proteomes" id="UP000803884"/>
    </source>
</evidence>
<feature type="chain" id="PRO_5044268877" description="Glucosidase 2 subunit beta" evidence="6">
    <location>
        <begin position="19"/>
        <end position="562"/>
    </location>
</feature>
<accession>A0AB34L0S8</accession>
<dbReference type="InterPro" id="IPR044865">
    <property type="entry name" value="MRH_dom"/>
</dbReference>
<evidence type="ECO:0000256" key="6">
    <source>
        <dbReference type="SAM" id="SignalP"/>
    </source>
</evidence>
<evidence type="ECO:0000256" key="3">
    <source>
        <dbReference type="ARBA" id="ARBA00022824"/>
    </source>
</evidence>
<gene>
    <name evidence="8" type="ORF">WHR41_02246</name>
</gene>
<evidence type="ECO:0000256" key="1">
    <source>
        <dbReference type="ARBA" id="ARBA00022387"/>
    </source>
</evidence>
<dbReference type="PANTHER" id="PTHR12630">
    <property type="entry name" value="N-LINKED OLIGOSACCHARIDE PROCESSING"/>
    <property type="match status" value="1"/>
</dbReference>
<keyword evidence="9" id="KW-1185">Reference proteome</keyword>
<dbReference type="Pfam" id="PF13015">
    <property type="entry name" value="PRKCSH_1"/>
    <property type="match status" value="1"/>
</dbReference>
<organism evidence="8 9">
    <name type="scientific">Cladosporium halotolerans</name>
    <dbReference type="NCBI Taxonomy" id="1052096"/>
    <lineage>
        <taxon>Eukaryota</taxon>
        <taxon>Fungi</taxon>
        <taxon>Dikarya</taxon>
        <taxon>Ascomycota</taxon>
        <taxon>Pezizomycotina</taxon>
        <taxon>Dothideomycetes</taxon>
        <taxon>Dothideomycetidae</taxon>
        <taxon>Cladosporiales</taxon>
        <taxon>Cladosporiaceae</taxon>
        <taxon>Cladosporium</taxon>
    </lineage>
</organism>
<keyword evidence="3" id="KW-0256">Endoplasmic reticulum</keyword>
<dbReference type="Proteomes" id="UP000803884">
    <property type="component" value="Unassembled WGS sequence"/>
</dbReference>
<reference evidence="8 9" key="1">
    <citation type="journal article" date="2020" name="Microbiol. Resour. Announc.">
        <title>Draft Genome Sequence of a Cladosporium Species Isolated from the Mesophotic Ascidian Didemnum maculosum.</title>
        <authorList>
            <person name="Gioti A."/>
            <person name="Siaperas R."/>
            <person name="Nikolaivits E."/>
            <person name="Le Goff G."/>
            <person name="Ouazzani J."/>
            <person name="Kotoulas G."/>
            <person name="Topakas E."/>
        </authorList>
    </citation>
    <scope>NUCLEOTIDE SEQUENCE [LARGE SCALE GENOMIC DNA]</scope>
    <source>
        <strain evidence="8 9">TM138-S3</strain>
    </source>
</reference>
<keyword evidence="2 6" id="KW-0732">Signal</keyword>
<sequence length="562" mass="62564">MKGVAALLCLESAAIAFAASDNGRPRGVAPEFAKYYEDAETFTCISNPEVRVPALRVNDDYCDCPDGSDEPGTSACSHLSPSSPQTPVNAVNGVLALPGFYCKNKGHQPSYVPFTSVNDGICDYDLCCDGSEEFDNVGGVKCEDKCKEIGKEWRRLDEIRQKSLGNAAKKRKELVAEAQRLRKEVEDRIKTLATEAEGKERKVQQAEAELAEVERKEKGRVVKGNVSAKSGKLGVLAGLAKQRMNELREAVIKTRSERDSYNQRIQELEQILSTFKEEYNPNFNDEGVKRAVRAWEDYAARDKTSHNAAEDRDLAEMIKSDEHNGLNWEEFEQEEEGSDTDVLYDFENYLPPSLRTWLDAKLRDLRVMLIENGILADTSSDKPSETKAVQEARKRVDAARKELEKTRKDQTSHNEDLAKDWGVDDVFRALKGQCVSRESGEYTYEVCFMEKTTQKPKKGGGNTNMGNFVGLEKIVVDEDVSASGKGLGIGERIAMKHENGQHCWNGPNRSTMVILACSEENELWKVMEEAKCVYRMEVGTPAVCEALAAGPPKKADAGKDEL</sequence>
<dbReference type="AlphaFoldDB" id="A0AB34L0S8"/>
<feature type="coiled-coil region" evidence="5">
    <location>
        <begin position="164"/>
        <end position="216"/>
    </location>
</feature>
<comment type="caution">
    <text evidence="8">The sequence shown here is derived from an EMBL/GenBank/DDBJ whole genome shotgun (WGS) entry which is preliminary data.</text>
</comment>
<protein>
    <recommendedName>
        <fullName evidence="1">Glucosidase 2 subunit beta</fullName>
    </recommendedName>
</protein>
<evidence type="ECO:0000313" key="8">
    <source>
        <dbReference type="EMBL" id="KAL1589009.1"/>
    </source>
</evidence>
<dbReference type="GeneID" id="96003690"/>
<name>A0AB34L0S8_9PEZI</name>
<dbReference type="PANTHER" id="PTHR12630:SF1">
    <property type="entry name" value="GLUCOSIDASE 2 SUBUNIT BETA"/>
    <property type="match status" value="1"/>
</dbReference>
<evidence type="ECO:0000256" key="4">
    <source>
        <dbReference type="ARBA" id="ARBA00023157"/>
    </source>
</evidence>
<evidence type="ECO:0000256" key="2">
    <source>
        <dbReference type="ARBA" id="ARBA00022729"/>
    </source>
</evidence>